<accession>A0A1L7I3S8</accession>
<dbReference type="EMBL" id="CP016359">
    <property type="protein sequence ID" value="APU68269.1"/>
    <property type="molecule type" value="Genomic_DNA"/>
</dbReference>
<dbReference type="Proteomes" id="UP000186230">
    <property type="component" value="Chromosome"/>
</dbReference>
<sequence length="209" mass="23406">MHTELTDVWYACYGSNICEDRFLCYINGGTPAGAKKHFKGCEDRTKPKDSRAFTIPHEVYFAKESATWDGGGICFLNPEKSNKQSLGRVYQIGVSQFKDLVRQELIFEGVIEIDFEALRKNGSYNCLPNGRYGELLYLGELEGKPVISFTSPLYLSEEINAPSAAYLKTIAKGLQEIYDIDKEGLIEYFSELEGIKNTSAAPKLSKILS</sequence>
<dbReference type="KEGG" id="gfl:GRFL_1545"/>
<dbReference type="OrthoDB" id="8538589at2"/>
<evidence type="ECO:0000313" key="1">
    <source>
        <dbReference type="EMBL" id="APU68269.1"/>
    </source>
</evidence>
<dbReference type="Gene3D" id="3.10.490.10">
    <property type="entry name" value="Gamma-glutamyl cyclotransferase-like"/>
    <property type="match status" value="1"/>
</dbReference>
<gene>
    <name evidence="1" type="ORF">GRFL_1545</name>
</gene>
<keyword evidence="2" id="KW-1185">Reference proteome</keyword>
<organism evidence="1 2">
    <name type="scientific">Christiangramia flava JLT2011</name>
    <dbReference type="NCBI Taxonomy" id="1229726"/>
    <lineage>
        <taxon>Bacteria</taxon>
        <taxon>Pseudomonadati</taxon>
        <taxon>Bacteroidota</taxon>
        <taxon>Flavobacteriia</taxon>
        <taxon>Flavobacteriales</taxon>
        <taxon>Flavobacteriaceae</taxon>
        <taxon>Christiangramia</taxon>
    </lineage>
</organism>
<evidence type="ECO:0000313" key="2">
    <source>
        <dbReference type="Proteomes" id="UP000186230"/>
    </source>
</evidence>
<name>A0A1L7I3S8_9FLAO</name>
<dbReference type="STRING" id="1229726.GRFL_1545"/>
<reference evidence="1 2" key="1">
    <citation type="submission" date="2016-07" db="EMBL/GenBank/DDBJ databases">
        <title>Multi-omics approach to identify versatile polysaccharide utilization systems of a marine flavobacterium Gramella flava.</title>
        <authorList>
            <person name="Tang K."/>
        </authorList>
    </citation>
    <scope>NUCLEOTIDE SEQUENCE [LARGE SCALE GENOMIC DNA]</scope>
    <source>
        <strain evidence="1 2">JLT2011</strain>
    </source>
</reference>
<dbReference type="RefSeq" id="WP_083644063.1">
    <property type="nucleotide sequence ID" value="NZ_AMRU01000001.1"/>
</dbReference>
<protein>
    <submittedName>
        <fullName evidence="1">Uncharacterized protein</fullName>
    </submittedName>
</protein>
<dbReference type="AlphaFoldDB" id="A0A1L7I3S8"/>
<proteinExistence type="predicted"/>